<evidence type="ECO:0000256" key="9">
    <source>
        <dbReference type="ARBA" id="ARBA00022516"/>
    </source>
</evidence>
<keyword evidence="12 25" id="KW-0548">Nucleotidyltransferase</keyword>
<comment type="catalytic activity">
    <reaction evidence="1">
        <text>a 1,2-diacyl-sn-glycero-3-phosphate + CTP + H(+) = a CDP-1,2-diacyl-sn-glycerol + diphosphate</text>
        <dbReference type="Rhea" id="RHEA:16229"/>
        <dbReference type="ChEBI" id="CHEBI:15378"/>
        <dbReference type="ChEBI" id="CHEBI:33019"/>
        <dbReference type="ChEBI" id="CHEBI:37563"/>
        <dbReference type="ChEBI" id="CHEBI:58332"/>
        <dbReference type="ChEBI" id="CHEBI:58608"/>
        <dbReference type="EC" id="2.7.7.41"/>
    </reaction>
</comment>
<organism evidence="25 26">
    <name type="scientific">Streptobacillus felis</name>
    <dbReference type="NCBI Taxonomy" id="1384509"/>
    <lineage>
        <taxon>Bacteria</taxon>
        <taxon>Fusobacteriati</taxon>
        <taxon>Fusobacteriota</taxon>
        <taxon>Fusobacteriia</taxon>
        <taxon>Fusobacteriales</taxon>
        <taxon>Leptotrichiaceae</taxon>
        <taxon>Streptobacillus</taxon>
    </lineage>
</organism>
<comment type="pathway">
    <text evidence="3">Phospholipid metabolism; CDP-diacylglycerol biosynthesis; CDP-diacylglycerol from sn-glycerol 3-phosphate: step 3/3.</text>
</comment>
<keyword evidence="10 25" id="KW-0808">Transferase</keyword>
<dbReference type="Pfam" id="PF01148">
    <property type="entry name" value="CTP_transf_1"/>
    <property type="match status" value="1"/>
</dbReference>
<keyword evidence="16" id="KW-0594">Phospholipid biosynthesis</keyword>
<keyword evidence="8" id="KW-1003">Cell membrane</keyword>
<dbReference type="PANTHER" id="PTHR46382:SF1">
    <property type="entry name" value="PHOSPHATIDATE CYTIDYLYLTRANSFERASE"/>
    <property type="match status" value="1"/>
</dbReference>
<evidence type="ECO:0000256" key="15">
    <source>
        <dbReference type="ARBA" id="ARBA00023136"/>
    </source>
</evidence>
<evidence type="ECO:0000256" key="13">
    <source>
        <dbReference type="ARBA" id="ARBA00022989"/>
    </source>
</evidence>
<comment type="similarity">
    <text evidence="5">Belongs to the CDS family.</text>
</comment>
<evidence type="ECO:0000256" key="17">
    <source>
        <dbReference type="ARBA" id="ARBA00023264"/>
    </source>
</evidence>
<comment type="pathway">
    <text evidence="4">Lipid metabolism.</text>
</comment>
<evidence type="ECO:0000256" key="23">
    <source>
        <dbReference type="ARBA" id="ARBA00033406"/>
    </source>
</evidence>
<evidence type="ECO:0000256" key="16">
    <source>
        <dbReference type="ARBA" id="ARBA00023209"/>
    </source>
</evidence>
<dbReference type="AlphaFoldDB" id="A0A7Z0PF70"/>
<evidence type="ECO:0000256" key="7">
    <source>
        <dbReference type="ARBA" id="ARBA00019373"/>
    </source>
</evidence>
<evidence type="ECO:0000256" key="5">
    <source>
        <dbReference type="ARBA" id="ARBA00010185"/>
    </source>
</evidence>
<keyword evidence="15 24" id="KW-0472">Membrane</keyword>
<evidence type="ECO:0000256" key="6">
    <source>
        <dbReference type="ARBA" id="ARBA00012487"/>
    </source>
</evidence>
<sequence>MLSRLLVIILAVPLLIYILLSGEVTFLIFNMVVILIALHEFYTILKNKGNIVYYKTGLLLGIFLPIFIYYREDISFFFRYLKLMNKDNITFDVGGFIVFSTLIIATMQILSSKIKNSTNELMLTLFGIIYIPLFSSYMISIREGLHNGRILLLYTFFSIWAADTFAYIVGMLIGGKIFKKRLSEKISPKKSIEGFFGGILGVFIISLFFEHIYNFLVNLLSYFKILTYVEKIDTIIISQNIVKLFILSILIAIFSVLGDLFESKFKREFGVKDSGTILMGHGGFLDRFDSALFVLPIVYYFVKYFI</sequence>
<dbReference type="Proteomes" id="UP000526184">
    <property type="component" value="Unassembled WGS sequence"/>
</dbReference>
<evidence type="ECO:0000256" key="24">
    <source>
        <dbReference type="SAM" id="Phobius"/>
    </source>
</evidence>
<evidence type="ECO:0000256" key="19">
    <source>
        <dbReference type="ARBA" id="ARBA00031825"/>
    </source>
</evidence>
<keyword evidence="11 24" id="KW-0812">Transmembrane</keyword>
<evidence type="ECO:0000256" key="12">
    <source>
        <dbReference type="ARBA" id="ARBA00022695"/>
    </source>
</evidence>
<evidence type="ECO:0000256" key="14">
    <source>
        <dbReference type="ARBA" id="ARBA00023098"/>
    </source>
</evidence>
<dbReference type="GO" id="GO:0016024">
    <property type="term" value="P:CDP-diacylglycerol biosynthetic process"/>
    <property type="evidence" value="ECO:0007669"/>
    <property type="project" value="TreeGrafter"/>
</dbReference>
<feature type="transmembrane region" description="Helical" evidence="24">
    <location>
        <begin position="51"/>
        <end position="69"/>
    </location>
</feature>
<accession>A0A7Z0PF70</accession>
<evidence type="ECO:0000256" key="22">
    <source>
        <dbReference type="ARBA" id="ARBA00032743"/>
    </source>
</evidence>
<feature type="transmembrane region" description="Helical" evidence="24">
    <location>
        <begin position="121"/>
        <end position="139"/>
    </location>
</feature>
<name>A0A7Z0PF70_9FUSO</name>
<evidence type="ECO:0000256" key="10">
    <source>
        <dbReference type="ARBA" id="ARBA00022679"/>
    </source>
</evidence>
<comment type="subcellular location">
    <subcellularLocation>
        <location evidence="2">Cell membrane</location>
        <topology evidence="2">Multi-pass membrane protein</topology>
    </subcellularLocation>
</comment>
<dbReference type="GO" id="GO:0004605">
    <property type="term" value="F:phosphatidate cytidylyltransferase activity"/>
    <property type="evidence" value="ECO:0007669"/>
    <property type="project" value="UniProtKB-EC"/>
</dbReference>
<feature type="transmembrane region" description="Helical" evidence="24">
    <location>
        <begin position="89"/>
        <end position="109"/>
    </location>
</feature>
<dbReference type="EMBL" id="JABMKT010000021">
    <property type="protein sequence ID" value="NYV28106.1"/>
    <property type="molecule type" value="Genomic_DNA"/>
</dbReference>
<evidence type="ECO:0000256" key="18">
    <source>
        <dbReference type="ARBA" id="ARBA00029893"/>
    </source>
</evidence>
<dbReference type="EC" id="2.7.7.41" evidence="6"/>
<keyword evidence="9" id="KW-0444">Lipid biosynthesis</keyword>
<dbReference type="RefSeq" id="WP_180136188.1">
    <property type="nucleotide sequence ID" value="NZ_JABMKT010000021.1"/>
</dbReference>
<keyword evidence="14" id="KW-0443">Lipid metabolism</keyword>
<evidence type="ECO:0000256" key="3">
    <source>
        <dbReference type="ARBA" id="ARBA00005119"/>
    </source>
</evidence>
<dbReference type="PANTHER" id="PTHR46382">
    <property type="entry name" value="PHOSPHATIDATE CYTIDYLYLTRANSFERASE"/>
    <property type="match status" value="1"/>
</dbReference>
<proteinExistence type="inferred from homology"/>
<keyword evidence="26" id="KW-1185">Reference proteome</keyword>
<comment type="caution">
    <text evidence="25">The sequence shown here is derived from an EMBL/GenBank/DDBJ whole genome shotgun (WGS) entry which is preliminary data.</text>
</comment>
<evidence type="ECO:0000256" key="1">
    <source>
        <dbReference type="ARBA" id="ARBA00001698"/>
    </source>
</evidence>
<evidence type="ECO:0000256" key="8">
    <source>
        <dbReference type="ARBA" id="ARBA00022475"/>
    </source>
</evidence>
<evidence type="ECO:0000256" key="4">
    <source>
        <dbReference type="ARBA" id="ARBA00005189"/>
    </source>
</evidence>
<evidence type="ECO:0000256" key="20">
    <source>
        <dbReference type="ARBA" id="ARBA00032253"/>
    </source>
</evidence>
<evidence type="ECO:0000313" key="25">
    <source>
        <dbReference type="EMBL" id="NYV28106.1"/>
    </source>
</evidence>
<feature type="transmembrane region" description="Helical" evidence="24">
    <location>
        <begin position="6"/>
        <end position="39"/>
    </location>
</feature>
<feature type="transmembrane region" description="Helical" evidence="24">
    <location>
        <begin position="236"/>
        <end position="257"/>
    </location>
</feature>
<reference evidence="25 26" key="1">
    <citation type="submission" date="2020-05" db="EMBL/GenBank/DDBJ databases">
        <title>Streptobacillus felis strain LHL191014123.</title>
        <authorList>
            <person name="Fawzy A."/>
            <person name="Rau J."/>
            <person name="Risse K."/>
            <person name="Schauerte N."/>
            <person name="Geiger C."/>
            <person name="Blom J."/>
            <person name="Imirzalioglu C."/>
            <person name="Falgenhauer J."/>
            <person name="Bach A."/>
            <person name="Herden C."/>
            <person name="Eisenberg T."/>
        </authorList>
    </citation>
    <scope>NUCLEOTIDE SEQUENCE [LARGE SCALE GENOMIC DNA]</scope>
    <source>
        <strain evidence="25 26">LHL191014123</strain>
    </source>
</reference>
<keyword evidence="13 24" id="KW-1133">Transmembrane helix</keyword>
<feature type="transmembrane region" description="Helical" evidence="24">
    <location>
        <begin position="194"/>
        <end position="216"/>
    </location>
</feature>
<dbReference type="GO" id="GO:0005886">
    <property type="term" value="C:plasma membrane"/>
    <property type="evidence" value="ECO:0007669"/>
    <property type="project" value="UniProtKB-SubCell"/>
</dbReference>
<feature type="transmembrane region" description="Helical" evidence="24">
    <location>
        <begin position="151"/>
        <end position="173"/>
    </location>
</feature>
<gene>
    <name evidence="25" type="ORF">HP397_04665</name>
</gene>
<evidence type="ECO:0000313" key="26">
    <source>
        <dbReference type="Proteomes" id="UP000526184"/>
    </source>
</evidence>
<evidence type="ECO:0000256" key="2">
    <source>
        <dbReference type="ARBA" id="ARBA00004651"/>
    </source>
</evidence>
<evidence type="ECO:0000256" key="21">
    <source>
        <dbReference type="ARBA" id="ARBA00032396"/>
    </source>
</evidence>
<keyword evidence="17" id="KW-1208">Phospholipid metabolism</keyword>
<evidence type="ECO:0000256" key="11">
    <source>
        <dbReference type="ARBA" id="ARBA00022692"/>
    </source>
</evidence>
<protein>
    <recommendedName>
        <fullName evidence="7">Phosphatidate cytidylyltransferase</fullName>
        <ecNumber evidence="6">2.7.7.41</ecNumber>
    </recommendedName>
    <alternativeName>
        <fullName evidence="20">CDP-DAG synthase</fullName>
    </alternativeName>
    <alternativeName>
        <fullName evidence="22">CDP-DG synthase</fullName>
    </alternativeName>
    <alternativeName>
        <fullName evidence="18">CDP-diacylglycerol synthase</fullName>
    </alternativeName>
    <alternativeName>
        <fullName evidence="21">CDP-diglyceride pyrophosphorylase</fullName>
    </alternativeName>
    <alternativeName>
        <fullName evidence="23">CDP-diglyceride synthase</fullName>
    </alternativeName>
    <alternativeName>
        <fullName evidence="19">CTP:phosphatidate cytidylyltransferase</fullName>
    </alternativeName>
</protein>